<dbReference type="AlphaFoldDB" id="A0AA35MFR0"/>
<dbReference type="Proteomes" id="UP001160390">
    <property type="component" value="Unassembled WGS sequence"/>
</dbReference>
<comment type="caution">
    <text evidence="4">The sequence shown here is derived from an EMBL/GenBank/DDBJ whole genome shotgun (WGS) entry which is preliminary data.</text>
</comment>
<keyword evidence="2" id="KW-1133">Transmembrane helix</keyword>
<feature type="transmembrane region" description="Helical" evidence="2">
    <location>
        <begin position="234"/>
        <end position="256"/>
    </location>
</feature>
<feature type="region of interest" description="Disordered" evidence="1">
    <location>
        <begin position="168"/>
        <end position="198"/>
    </location>
</feature>
<keyword evidence="3" id="KW-0732">Signal</keyword>
<reference evidence="4" key="1">
    <citation type="submission" date="2023-01" db="EMBL/GenBank/DDBJ databases">
        <authorList>
            <person name="Piombo E."/>
        </authorList>
    </citation>
    <scope>NUCLEOTIDE SEQUENCE</scope>
</reference>
<evidence type="ECO:0000256" key="2">
    <source>
        <dbReference type="SAM" id="Phobius"/>
    </source>
</evidence>
<evidence type="ECO:0000256" key="1">
    <source>
        <dbReference type="SAM" id="MobiDB-lite"/>
    </source>
</evidence>
<keyword evidence="2" id="KW-0472">Membrane</keyword>
<evidence type="ECO:0000313" key="5">
    <source>
        <dbReference type="Proteomes" id="UP001160390"/>
    </source>
</evidence>
<gene>
    <name evidence="4" type="ORF">CCHLO57077_00008930</name>
</gene>
<dbReference type="EMBL" id="CABFNP030001282">
    <property type="protein sequence ID" value="CAI6096266.1"/>
    <property type="molecule type" value="Genomic_DNA"/>
</dbReference>
<protein>
    <submittedName>
        <fullName evidence="4">Uncharacterized protein</fullName>
    </submittedName>
</protein>
<feature type="transmembrane region" description="Helical" evidence="2">
    <location>
        <begin position="268"/>
        <end position="293"/>
    </location>
</feature>
<sequence>MLFFILTLLAVACPAHANWMDDAAENLATDLAPVGDRHMPYWRPGSQRMRNVIGRPRESRPFVESELTPSTSDEVSECWDGHRVVRTIGDAKTQEYFILKRAGASSTDRIVVKKLSECVGTYIEVGDVPAFPGKMYQVLKSTFNSLTRRLASINLSSLLSAIGRYTRRSSSPSDVEHSTVPLEDLPSRASGSPQMPHGGAGDDAGVILIRNDKTKSPNLSLNIQEHLHPKYGDLYLFLALTGFLFGLVCPLVLVGVQPDWVKDDQETPAWKVMYGIGSFGMFICSFMLGYIWYPSCLHFPHHLKCKDE</sequence>
<evidence type="ECO:0000313" key="4">
    <source>
        <dbReference type="EMBL" id="CAI6096266.1"/>
    </source>
</evidence>
<proteinExistence type="predicted"/>
<name>A0AA35MFR0_9HYPO</name>
<keyword evidence="5" id="KW-1185">Reference proteome</keyword>
<keyword evidence="2" id="KW-0812">Transmembrane</keyword>
<organism evidence="4 5">
    <name type="scientific">Clonostachys chloroleuca</name>
    <dbReference type="NCBI Taxonomy" id="1926264"/>
    <lineage>
        <taxon>Eukaryota</taxon>
        <taxon>Fungi</taxon>
        <taxon>Dikarya</taxon>
        <taxon>Ascomycota</taxon>
        <taxon>Pezizomycotina</taxon>
        <taxon>Sordariomycetes</taxon>
        <taxon>Hypocreomycetidae</taxon>
        <taxon>Hypocreales</taxon>
        <taxon>Bionectriaceae</taxon>
        <taxon>Clonostachys</taxon>
    </lineage>
</organism>
<accession>A0AA35MFR0</accession>
<feature type="chain" id="PRO_5041321673" evidence="3">
    <location>
        <begin position="18"/>
        <end position="308"/>
    </location>
</feature>
<feature type="signal peptide" evidence="3">
    <location>
        <begin position="1"/>
        <end position="17"/>
    </location>
</feature>
<evidence type="ECO:0000256" key="3">
    <source>
        <dbReference type="SAM" id="SignalP"/>
    </source>
</evidence>